<organism evidence="1">
    <name type="scientific">Rhizophora mucronata</name>
    <name type="common">Asiatic mangrove</name>
    <dbReference type="NCBI Taxonomy" id="61149"/>
    <lineage>
        <taxon>Eukaryota</taxon>
        <taxon>Viridiplantae</taxon>
        <taxon>Streptophyta</taxon>
        <taxon>Embryophyta</taxon>
        <taxon>Tracheophyta</taxon>
        <taxon>Spermatophyta</taxon>
        <taxon>Magnoliopsida</taxon>
        <taxon>eudicotyledons</taxon>
        <taxon>Gunneridae</taxon>
        <taxon>Pentapetalae</taxon>
        <taxon>rosids</taxon>
        <taxon>fabids</taxon>
        <taxon>Malpighiales</taxon>
        <taxon>Rhizophoraceae</taxon>
        <taxon>Rhizophora</taxon>
    </lineage>
</organism>
<evidence type="ECO:0000313" key="1">
    <source>
        <dbReference type="EMBL" id="MBX35143.1"/>
    </source>
</evidence>
<dbReference type="AlphaFoldDB" id="A0A2P2MY40"/>
<accession>A0A2P2MY40</accession>
<name>A0A2P2MY40_RHIMU</name>
<proteinExistence type="predicted"/>
<sequence length="45" mass="5270">MRKDFFAKLCSHALSPFLHPAFFLDYLGLRLVDLVQLMHLKLVPQ</sequence>
<reference evidence="1" key="1">
    <citation type="submission" date="2018-02" db="EMBL/GenBank/DDBJ databases">
        <title>Rhizophora mucronata_Transcriptome.</title>
        <authorList>
            <person name="Meera S.P."/>
            <person name="Sreeshan A."/>
            <person name="Augustine A."/>
        </authorList>
    </citation>
    <scope>NUCLEOTIDE SEQUENCE</scope>
    <source>
        <tissue evidence="1">Leaf</tissue>
    </source>
</reference>
<protein>
    <submittedName>
        <fullName evidence="1">Uncharacterized protein</fullName>
    </submittedName>
</protein>
<dbReference type="EMBL" id="GGEC01054659">
    <property type="protein sequence ID" value="MBX35143.1"/>
    <property type="molecule type" value="Transcribed_RNA"/>
</dbReference>